<dbReference type="EMBL" id="JAVRFI010000003">
    <property type="protein sequence ID" value="MDT0448723.1"/>
    <property type="molecule type" value="Genomic_DNA"/>
</dbReference>
<dbReference type="EC" id="1.-.-.-" evidence="4"/>
<keyword evidence="2 4" id="KW-0560">Oxidoreductase</keyword>
<gene>
    <name evidence="4" type="ORF">RM609_06465</name>
</gene>
<feature type="region of interest" description="Disordered" evidence="3">
    <location>
        <begin position="259"/>
        <end position="280"/>
    </location>
</feature>
<evidence type="ECO:0000313" key="5">
    <source>
        <dbReference type="Proteomes" id="UP001180531"/>
    </source>
</evidence>
<evidence type="ECO:0000256" key="3">
    <source>
        <dbReference type="SAM" id="MobiDB-lite"/>
    </source>
</evidence>
<dbReference type="PRINTS" id="PR00080">
    <property type="entry name" value="SDRFAMILY"/>
</dbReference>
<dbReference type="RefSeq" id="WP_311608666.1">
    <property type="nucleotide sequence ID" value="NZ_JAVRFI010000003.1"/>
</dbReference>
<dbReference type="InterPro" id="IPR002347">
    <property type="entry name" value="SDR_fam"/>
</dbReference>
<name>A0ABU2SID9_9ACTN</name>
<protein>
    <submittedName>
        <fullName evidence="4">SDR family oxidoreductase</fullName>
        <ecNumber evidence="4">1.-.-.-</ecNumber>
    </submittedName>
</protein>
<reference evidence="4" key="1">
    <citation type="submission" date="2024-05" db="EMBL/GenBank/DDBJ databases">
        <title>30 novel species of actinomycetes from the DSMZ collection.</title>
        <authorList>
            <person name="Nouioui I."/>
        </authorList>
    </citation>
    <scope>NUCLEOTIDE SEQUENCE</scope>
    <source>
        <strain evidence="4">DSM 40473</strain>
    </source>
</reference>
<dbReference type="Gene3D" id="3.40.50.720">
    <property type="entry name" value="NAD(P)-binding Rossmann-like Domain"/>
    <property type="match status" value="1"/>
</dbReference>
<dbReference type="GO" id="GO:0016491">
    <property type="term" value="F:oxidoreductase activity"/>
    <property type="evidence" value="ECO:0007669"/>
    <property type="project" value="UniProtKB-KW"/>
</dbReference>
<dbReference type="Proteomes" id="UP001180531">
    <property type="component" value="Unassembled WGS sequence"/>
</dbReference>
<dbReference type="SUPFAM" id="SSF51735">
    <property type="entry name" value="NAD(P)-binding Rossmann-fold domains"/>
    <property type="match status" value="1"/>
</dbReference>
<dbReference type="Pfam" id="PF13561">
    <property type="entry name" value="adh_short_C2"/>
    <property type="match status" value="1"/>
</dbReference>
<evidence type="ECO:0000256" key="1">
    <source>
        <dbReference type="ARBA" id="ARBA00006484"/>
    </source>
</evidence>
<comment type="similarity">
    <text evidence="1">Belongs to the short-chain dehydrogenases/reductases (SDR) family.</text>
</comment>
<dbReference type="PRINTS" id="PR00081">
    <property type="entry name" value="GDHRDH"/>
</dbReference>
<organism evidence="4 5">
    <name type="scientific">Streptomyces hesseae</name>
    <dbReference type="NCBI Taxonomy" id="3075519"/>
    <lineage>
        <taxon>Bacteria</taxon>
        <taxon>Bacillati</taxon>
        <taxon>Actinomycetota</taxon>
        <taxon>Actinomycetes</taxon>
        <taxon>Kitasatosporales</taxon>
        <taxon>Streptomycetaceae</taxon>
        <taxon>Streptomyces</taxon>
    </lineage>
</organism>
<comment type="caution">
    <text evidence="4">The sequence shown here is derived from an EMBL/GenBank/DDBJ whole genome shotgun (WGS) entry which is preliminary data.</text>
</comment>
<accession>A0ABU2SID9</accession>
<sequence>MTRRFEGYAVLITGAGRGIGEATARRFASEGARVLVTDLDGERAAKAAAGLRADGLTADSLACDVGDAAAVEAALAFVAERYGRLDVLVNNAYSFHPDPPLVEDFPDEAWAQDLDITLTGAFRCVRAAMPLLTAAGGRASVVSVGSVNGEQDFGNHAYSAAKAGLAGLTRTLAGHCAARGVRVNLVAPGTIRTPGWAGREDSLERAAEHYPLGRVGRPEDIAAAVAFLASPDASWITGVTLPVDGGILIGNLGLRQALSRSTHDRPDEVDDVVVGEPERA</sequence>
<dbReference type="InterPro" id="IPR036291">
    <property type="entry name" value="NAD(P)-bd_dom_sf"/>
</dbReference>
<dbReference type="PANTHER" id="PTHR24321:SF14">
    <property type="entry name" value="SHORT-CHAIN TYPE DEHYDROGENASE_REDUCTASE BLR2146-RELATED"/>
    <property type="match status" value="1"/>
</dbReference>
<keyword evidence="5" id="KW-1185">Reference proteome</keyword>
<dbReference type="CDD" id="cd05233">
    <property type="entry name" value="SDR_c"/>
    <property type="match status" value="1"/>
</dbReference>
<evidence type="ECO:0000313" key="4">
    <source>
        <dbReference type="EMBL" id="MDT0448723.1"/>
    </source>
</evidence>
<evidence type="ECO:0000256" key="2">
    <source>
        <dbReference type="ARBA" id="ARBA00023002"/>
    </source>
</evidence>
<dbReference type="PANTHER" id="PTHR24321">
    <property type="entry name" value="DEHYDROGENASES, SHORT CHAIN"/>
    <property type="match status" value="1"/>
</dbReference>
<proteinExistence type="inferred from homology"/>